<feature type="binding site" evidence="1">
    <location>
        <position position="189"/>
    </location>
    <ligand>
        <name>a divalent metal cation</name>
        <dbReference type="ChEBI" id="CHEBI:60240"/>
        <label>2</label>
    </ligand>
</feature>
<organism evidence="2 3">
    <name type="scientific">Durio zibethinus</name>
    <name type="common">Durian</name>
    <dbReference type="NCBI Taxonomy" id="66656"/>
    <lineage>
        <taxon>Eukaryota</taxon>
        <taxon>Viridiplantae</taxon>
        <taxon>Streptophyta</taxon>
        <taxon>Embryophyta</taxon>
        <taxon>Tracheophyta</taxon>
        <taxon>Spermatophyta</taxon>
        <taxon>Magnoliopsida</taxon>
        <taxon>eudicotyledons</taxon>
        <taxon>Gunneridae</taxon>
        <taxon>Pentapetalae</taxon>
        <taxon>rosids</taxon>
        <taxon>malvids</taxon>
        <taxon>Malvales</taxon>
        <taxon>Malvaceae</taxon>
        <taxon>Helicteroideae</taxon>
        <taxon>Durio</taxon>
    </lineage>
</organism>
<dbReference type="GO" id="GO:0016788">
    <property type="term" value="F:hydrolase activity, acting on ester bonds"/>
    <property type="evidence" value="ECO:0007669"/>
    <property type="project" value="InterPro"/>
</dbReference>
<dbReference type="PIRSF" id="PIRSF005902">
    <property type="entry name" value="DNase_TatD"/>
    <property type="match status" value="1"/>
</dbReference>
<dbReference type="RefSeq" id="XP_022719916.1">
    <property type="nucleotide sequence ID" value="XM_022864181.1"/>
</dbReference>
<keyword evidence="1" id="KW-0479">Metal-binding</keyword>
<evidence type="ECO:0000313" key="3">
    <source>
        <dbReference type="RefSeq" id="XP_022719916.1"/>
    </source>
</evidence>
<gene>
    <name evidence="3" type="primary">LOC111277762</name>
</gene>
<feature type="binding site" evidence="1">
    <location>
        <position position="164"/>
    </location>
    <ligand>
        <name>a divalent metal cation</name>
        <dbReference type="ChEBI" id="CHEBI:60240"/>
        <label>2</label>
    </ligand>
</feature>
<reference evidence="3" key="1">
    <citation type="submission" date="2025-08" db="UniProtKB">
        <authorList>
            <consortium name="RefSeq"/>
        </authorList>
    </citation>
    <scope>IDENTIFICATION</scope>
    <source>
        <tissue evidence="3">Fruit stalk</tissue>
    </source>
</reference>
<dbReference type="SUPFAM" id="SSF51556">
    <property type="entry name" value="Metallo-dependent hydrolases"/>
    <property type="match status" value="1"/>
</dbReference>
<protein>
    <submittedName>
        <fullName evidence="3">Uncharacterized protein LOC111277762</fullName>
    </submittedName>
</protein>
<dbReference type="KEGG" id="dzi:111277762"/>
<dbReference type="Proteomes" id="UP000515121">
    <property type="component" value="Unplaced"/>
</dbReference>
<dbReference type="InterPro" id="IPR001130">
    <property type="entry name" value="TatD-like"/>
</dbReference>
<dbReference type="Gene3D" id="3.20.20.140">
    <property type="entry name" value="Metal-dependent hydrolases"/>
    <property type="match status" value="1"/>
</dbReference>
<dbReference type="CDD" id="cd01310">
    <property type="entry name" value="TatD_DNAse"/>
    <property type="match status" value="1"/>
</dbReference>
<dbReference type="AlphaFoldDB" id="A0A6P5WWP2"/>
<accession>A0A6P5WWP2</accession>
<sequence length="304" mass="33724">MSKMKELDIKTFCISLAVFSIISSETNYMKSMAMKLFDAHCHLQDQRIVDKAPQLIATANGAGVVYIAVNGITEKDWHLVKEMSDEYCSVIPNFGLHPWFVEGKSPSWFSTLKELFEANPSAAVGEIGLDKSPLAKGVDFSDQVEVFKKQLQLAKEIKRPASVHCLDAFPELLRIMKDIGPFPSGVILHSFQGSPEVVPELTKLGSYFSFSGHLMPLEEDEAKKIVKAVPLDRILLETDSPDALPKNPIFFVPGNATLNQPANVHSVLIYVASLLEMSKEELAHISYKNAVRIFSFEGSKIPLE</sequence>
<feature type="binding site" evidence="1">
    <location>
        <position position="126"/>
    </location>
    <ligand>
        <name>a divalent metal cation</name>
        <dbReference type="ChEBI" id="CHEBI:60240"/>
        <label>1</label>
    </ligand>
</feature>
<dbReference type="InterPro" id="IPR032466">
    <property type="entry name" value="Metal_Hydrolase"/>
</dbReference>
<evidence type="ECO:0000313" key="2">
    <source>
        <dbReference type="Proteomes" id="UP000515121"/>
    </source>
</evidence>
<keyword evidence="2" id="KW-1185">Reference proteome</keyword>
<evidence type="ECO:0000256" key="1">
    <source>
        <dbReference type="PIRSR" id="PIRSR005902-1"/>
    </source>
</evidence>
<dbReference type="OrthoDB" id="6079689at2759"/>
<feature type="binding site" evidence="1">
    <location>
        <position position="42"/>
    </location>
    <ligand>
        <name>a divalent metal cation</name>
        <dbReference type="ChEBI" id="CHEBI:60240"/>
        <label>1</label>
    </ligand>
</feature>
<feature type="binding site" evidence="1">
    <location>
        <position position="239"/>
    </location>
    <ligand>
        <name>a divalent metal cation</name>
        <dbReference type="ChEBI" id="CHEBI:60240"/>
        <label>1</label>
    </ligand>
</feature>
<dbReference type="PANTHER" id="PTHR47176">
    <property type="entry name" value="OSJNBA0020J04.13 PROTEIN"/>
    <property type="match status" value="1"/>
</dbReference>
<dbReference type="PANTHER" id="PTHR47176:SF3">
    <property type="entry name" value="RELATED DNASE, PUTATIVE-RELATED"/>
    <property type="match status" value="1"/>
</dbReference>
<dbReference type="Pfam" id="PF01026">
    <property type="entry name" value="TatD_DNase"/>
    <property type="match status" value="1"/>
</dbReference>
<feature type="binding site" evidence="1">
    <location>
        <position position="40"/>
    </location>
    <ligand>
        <name>a divalent metal cation</name>
        <dbReference type="ChEBI" id="CHEBI:60240"/>
        <label>1</label>
    </ligand>
</feature>
<name>A0A6P5WWP2_DURZI</name>
<dbReference type="GO" id="GO:0046872">
    <property type="term" value="F:metal ion binding"/>
    <property type="evidence" value="ECO:0007669"/>
    <property type="project" value="UniProtKB-KW"/>
</dbReference>
<proteinExistence type="predicted"/>
<dbReference type="GeneID" id="111277762"/>